<name>A0ACB8DPQ5_DERSI</name>
<organism evidence="1 2">
    <name type="scientific">Dermacentor silvarum</name>
    <name type="common">Tick</name>
    <dbReference type="NCBI Taxonomy" id="543639"/>
    <lineage>
        <taxon>Eukaryota</taxon>
        <taxon>Metazoa</taxon>
        <taxon>Ecdysozoa</taxon>
        <taxon>Arthropoda</taxon>
        <taxon>Chelicerata</taxon>
        <taxon>Arachnida</taxon>
        <taxon>Acari</taxon>
        <taxon>Parasitiformes</taxon>
        <taxon>Ixodida</taxon>
        <taxon>Ixodoidea</taxon>
        <taxon>Ixodidae</taxon>
        <taxon>Rhipicephalinae</taxon>
        <taxon>Dermacentor</taxon>
    </lineage>
</organism>
<sequence length="363" mass="40132">MAGRAAARWSAQLLAVLLLTVAAPSAQAGFLDSLCELLGDPELCRSHGMARSPTSWEAATTTWGPFQPIADTSGRPWAANDMPWKPGRVVIKGKPTARLNMDAGANHSLPSAETRQSLELDFDNVTYSVDDPMLPWKIIEYFANLQVEVSYVENVEKRKAYSGYLFRKMNVYLYEVAGPDATVKVAPQGYFAPEFFVGLVNKLSMVLVFVMAVMLVWFVGFLVYWYHSGGSAQRDPTVSDDDRYLSDTVAVAALPADFLCGRVARNTAGRGKEPAMTKLMQWLLGLSIFMAIWAALLSQRLGAAETHVWLLPVYACIVFGVYAASVVIYRVLTFNNCEAAAAELKKQIVEAREDLKKRGYKFD</sequence>
<keyword evidence="2" id="KW-1185">Reference proteome</keyword>
<comment type="caution">
    <text evidence="1">The sequence shown here is derived from an EMBL/GenBank/DDBJ whole genome shotgun (WGS) entry which is preliminary data.</text>
</comment>
<evidence type="ECO:0000313" key="1">
    <source>
        <dbReference type="EMBL" id="KAH7974336.1"/>
    </source>
</evidence>
<dbReference type="EMBL" id="CM023479">
    <property type="protein sequence ID" value="KAH7974336.1"/>
    <property type="molecule type" value="Genomic_DNA"/>
</dbReference>
<accession>A0ACB8DPQ5</accession>
<protein>
    <submittedName>
        <fullName evidence="1">Uncharacterized protein</fullName>
    </submittedName>
</protein>
<proteinExistence type="predicted"/>
<reference evidence="1" key="1">
    <citation type="submission" date="2020-05" db="EMBL/GenBank/DDBJ databases">
        <title>Large-scale comparative analyses of tick genomes elucidate their genetic diversity and vector capacities.</title>
        <authorList>
            <person name="Jia N."/>
            <person name="Wang J."/>
            <person name="Shi W."/>
            <person name="Du L."/>
            <person name="Sun Y."/>
            <person name="Zhan W."/>
            <person name="Jiang J."/>
            <person name="Wang Q."/>
            <person name="Zhang B."/>
            <person name="Ji P."/>
            <person name="Sakyi L.B."/>
            <person name="Cui X."/>
            <person name="Yuan T."/>
            <person name="Jiang B."/>
            <person name="Yang W."/>
            <person name="Lam T.T.-Y."/>
            <person name="Chang Q."/>
            <person name="Ding S."/>
            <person name="Wang X."/>
            <person name="Zhu J."/>
            <person name="Ruan X."/>
            <person name="Zhao L."/>
            <person name="Wei J."/>
            <person name="Que T."/>
            <person name="Du C."/>
            <person name="Cheng J."/>
            <person name="Dai P."/>
            <person name="Han X."/>
            <person name="Huang E."/>
            <person name="Gao Y."/>
            <person name="Liu J."/>
            <person name="Shao H."/>
            <person name="Ye R."/>
            <person name="Li L."/>
            <person name="Wei W."/>
            <person name="Wang X."/>
            <person name="Wang C."/>
            <person name="Yang T."/>
            <person name="Huo Q."/>
            <person name="Li W."/>
            <person name="Guo W."/>
            <person name="Chen H."/>
            <person name="Zhou L."/>
            <person name="Ni X."/>
            <person name="Tian J."/>
            <person name="Zhou Y."/>
            <person name="Sheng Y."/>
            <person name="Liu T."/>
            <person name="Pan Y."/>
            <person name="Xia L."/>
            <person name="Li J."/>
            <person name="Zhao F."/>
            <person name="Cao W."/>
        </authorList>
    </citation>
    <scope>NUCLEOTIDE SEQUENCE</scope>
    <source>
        <strain evidence="1">Dsil-2018</strain>
    </source>
</reference>
<dbReference type="Proteomes" id="UP000821865">
    <property type="component" value="Chromosome 10"/>
</dbReference>
<gene>
    <name evidence="1" type="ORF">HPB49_014245</name>
</gene>
<evidence type="ECO:0000313" key="2">
    <source>
        <dbReference type="Proteomes" id="UP000821865"/>
    </source>
</evidence>